<protein>
    <submittedName>
        <fullName evidence="3">Membrane-associated phospholipid phosphatase</fullName>
    </submittedName>
</protein>
<keyword evidence="1" id="KW-0812">Transmembrane</keyword>
<feature type="transmembrane region" description="Helical" evidence="1">
    <location>
        <begin position="134"/>
        <end position="151"/>
    </location>
</feature>
<dbReference type="Proteomes" id="UP000237684">
    <property type="component" value="Unassembled WGS sequence"/>
</dbReference>
<evidence type="ECO:0000259" key="2">
    <source>
        <dbReference type="SMART" id="SM00014"/>
    </source>
</evidence>
<feature type="domain" description="Phosphatidic acid phosphatase type 2/haloperoxidase" evidence="2">
    <location>
        <begin position="68"/>
        <end position="175"/>
    </location>
</feature>
<dbReference type="EMBL" id="NIGF01000017">
    <property type="protein sequence ID" value="PQV62997.1"/>
    <property type="molecule type" value="Genomic_DNA"/>
</dbReference>
<dbReference type="SUPFAM" id="SSF48317">
    <property type="entry name" value="Acid phosphatase/Vanadium-dependent haloperoxidase"/>
    <property type="match status" value="1"/>
</dbReference>
<reference evidence="3 4" key="1">
    <citation type="journal article" date="2018" name="Syst. Appl. Microbiol.">
        <title>Abditibacterium utsteinense sp. nov., the first cultivated member of candidate phylum FBP, isolated from ice-free Antarctic soil samples.</title>
        <authorList>
            <person name="Tahon G."/>
            <person name="Tytgat B."/>
            <person name="Lebbe L."/>
            <person name="Carlier A."/>
            <person name="Willems A."/>
        </authorList>
    </citation>
    <scope>NUCLEOTIDE SEQUENCE [LARGE SCALE GENOMIC DNA]</scope>
    <source>
        <strain evidence="3 4">LMG 29911</strain>
    </source>
</reference>
<feature type="transmembrane region" description="Helical" evidence="1">
    <location>
        <begin position="56"/>
        <end position="77"/>
    </location>
</feature>
<sequence>MQLFLFLNGLAGRFPFLDECARWFYIGAVPLLAILFLAQLLLAPREDSGEIDANGVRLRIAIAVVSSLLLVAFIGLASEYFAGYLHLGTLSPRPFMTRRVNLLIVEPQDNSFPSFEMALAAIFAVGLAFSSQKLGVLGAIAVVLLGVTRLFCGSNYLADVAVGALLGTGICAAMGAILRTELRVFESRRAWQFGAGSVATLVTLAGSYISLASTPRFSAKLPLFGSSATASTSGLELAAPRKAARAASGAITEGEGSAEGASESAMGAGAELSAEELALSKRSHLFLPEVEKFLRGKLTPIARPFKLLDVEVAPVTTEKRPYRCAAIRFEIPKSGRNLRLQTAEIAARIVKAAYANDSQLQNVDITAILRGDGAQIDGSSVHFAGDEVPVFTASIARENLIVKAPRWANDPKLDGGSWLRTRSRLYINDKVLVATMPQSGAAIPRPTARAMPQKIKTPTNKVAPTTVAPIRTG</sequence>
<dbReference type="Gene3D" id="1.20.144.10">
    <property type="entry name" value="Phosphatidic acid phosphatase type 2/haloperoxidase"/>
    <property type="match status" value="1"/>
</dbReference>
<dbReference type="OrthoDB" id="9789113at2"/>
<keyword evidence="1" id="KW-1133">Transmembrane helix</keyword>
<organism evidence="3 4">
    <name type="scientific">Abditibacterium utsteinense</name>
    <dbReference type="NCBI Taxonomy" id="1960156"/>
    <lineage>
        <taxon>Bacteria</taxon>
        <taxon>Pseudomonadati</taxon>
        <taxon>Abditibacteriota</taxon>
        <taxon>Abditibacteriia</taxon>
        <taxon>Abditibacteriales</taxon>
        <taxon>Abditibacteriaceae</taxon>
        <taxon>Abditibacterium</taxon>
    </lineage>
</organism>
<accession>A0A2S8SQB9</accession>
<keyword evidence="1" id="KW-0472">Membrane</keyword>
<evidence type="ECO:0000313" key="4">
    <source>
        <dbReference type="Proteomes" id="UP000237684"/>
    </source>
</evidence>
<feature type="transmembrane region" description="Helical" evidence="1">
    <location>
        <begin position="111"/>
        <end position="129"/>
    </location>
</feature>
<dbReference type="RefSeq" id="WP_106380871.1">
    <property type="nucleotide sequence ID" value="NZ_NIGF01000017.1"/>
</dbReference>
<dbReference type="SMART" id="SM00014">
    <property type="entry name" value="acidPPc"/>
    <property type="match status" value="1"/>
</dbReference>
<dbReference type="InParanoid" id="A0A2S8SQB9"/>
<dbReference type="InterPro" id="IPR036938">
    <property type="entry name" value="PAP2/HPO_sf"/>
</dbReference>
<evidence type="ECO:0000313" key="3">
    <source>
        <dbReference type="EMBL" id="PQV62997.1"/>
    </source>
</evidence>
<dbReference type="Pfam" id="PF01569">
    <property type="entry name" value="PAP2"/>
    <property type="match status" value="1"/>
</dbReference>
<dbReference type="InterPro" id="IPR000326">
    <property type="entry name" value="PAP2/HPO"/>
</dbReference>
<evidence type="ECO:0000256" key="1">
    <source>
        <dbReference type="SAM" id="Phobius"/>
    </source>
</evidence>
<proteinExistence type="predicted"/>
<name>A0A2S8SQB9_9BACT</name>
<dbReference type="AlphaFoldDB" id="A0A2S8SQB9"/>
<feature type="transmembrane region" description="Helical" evidence="1">
    <location>
        <begin position="157"/>
        <end position="178"/>
    </location>
</feature>
<feature type="transmembrane region" description="Helical" evidence="1">
    <location>
        <begin position="23"/>
        <end position="44"/>
    </location>
</feature>
<keyword evidence="4" id="KW-1185">Reference proteome</keyword>
<feature type="transmembrane region" description="Helical" evidence="1">
    <location>
        <begin position="190"/>
        <end position="211"/>
    </location>
</feature>
<gene>
    <name evidence="3" type="ORF">B1R32_11739</name>
</gene>
<comment type="caution">
    <text evidence="3">The sequence shown here is derived from an EMBL/GenBank/DDBJ whole genome shotgun (WGS) entry which is preliminary data.</text>
</comment>